<evidence type="ECO:0000256" key="11">
    <source>
        <dbReference type="PROSITE-ProRule" id="PRU00042"/>
    </source>
</evidence>
<dbReference type="InterPro" id="IPR013087">
    <property type="entry name" value="Znf_C2H2_type"/>
</dbReference>
<evidence type="ECO:0000256" key="9">
    <source>
        <dbReference type="ARBA" id="ARBA00023163"/>
    </source>
</evidence>
<keyword evidence="4" id="KW-0677">Repeat</keyword>
<keyword evidence="16" id="KW-1185">Reference proteome</keyword>
<dbReference type="FunFam" id="3.30.160.60:FF:002343">
    <property type="entry name" value="Zinc finger protein 33A"/>
    <property type="match status" value="1"/>
</dbReference>
<evidence type="ECO:0000256" key="2">
    <source>
        <dbReference type="ARBA" id="ARBA00004123"/>
    </source>
</evidence>
<feature type="coiled-coil region" evidence="12">
    <location>
        <begin position="20"/>
        <end position="47"/>
    </location>
</feature>
<keyword evidence="12" id="KW-0175">Coiled coil</keyword>
<accession>A0A5A9N8R7</accession>
<keyword evidence="10" id="KW-0539">Nucleus</keyword>
<feature type="domain" description="C2H2-type" evidence="14">
    <location>
        <begin position="241"/>
        <end position="268"/>
    </location>
</feature>
<name>A0A5A9N8R7_9TELE</name>
<feature type="region of interest" description="Disordered" evidence="13">
    <location>
        <begin position="162"/>
        <end position="187"/>
    </location>
</feature>
<keyword evidence="7" id="KW-0805">Transcription regulation</keyword>
<evidence type="ECO:0000313" key="16">
    <source>
        <dbReference type="Proteomes" id="UP000324632"/>
    </source>
</evidence>
<evidence type="ECO:0000259" key="14">
    <source>
        <dbReference type="PROSITE" id="PS50157"/>
    </source>
</evidence>
<comment type="subcellular location">
    <subcellularLocation>
        <location evidence="2">Nucleus</location>
    </subcellularLocation>
</comment>
<dbReference type="EMBL" id="SOYY01000021">
    <property type="protein sequence ID" value="KAA0705359.1"/>
    <property type="molecule type" value="Genomic_DNA"/>
</dbReference>
<proteinExistence type="predicted"/>
<evidence type="ECO:0000256" key="7">
    <source>
        <dbReference type="ARBA" id="ARBA00023015"/>
    </source>
</evidence>
<feature type="domain" description="C2H2-type" evidence="14">
    <location>
        <begin position="269"/>
        <end position="296"/>
    </location>
</feature>
<reference evidence="15 16" key="1">
    <citation type="journal article" date="2019" name="Mol. Ecol. Resour.">
        <title>Chromosome-level genome assembly of Triplophysa tibetana, a fish adapted to the harsh high-altitude environment of the Tibetan Plateau.</title>
        <authorList>
            <person name="Yang X."/>
            <person name="Liu H."/>
            <person name="Ma Z."/>
            <person name="Zou Y."/>
            <person name="Zou M."/>
            <person name="Mao Y."/>
            <person name="Li X."/>
            <person name="Wang H."/>
            <person name="Chen T."/>
            <person name="Wang W."/>
            <person name="Yang R."/>
        </authorList>
    </citation>
    <scope>NUCLEOTIDE SEQUENCE [LARGE SCALE GENOMIC DNA]</scope>
    <source>
        <strain evidence="15">TTIB1903HZAU</strain>
        <tissue evidence="15">Muscle</tissue>
    </source>
</reference>
<dbReference type="GO" id="GO:0000981">
    <property type="term" value="F:DNA-binding transcription factor activity, RNA polymerase II-specific"/>
    <property type="evidence" value="ECO:0007669"/>
    <property type="project" value="TreeGrafter"/>
</dbReference>
<evidence type="ECO:0000256" key="1">
    <source>
        <dbReference type="ARBA" id="ARBA00003767"/>
    </source>
</evidence>
<evidence type="ECO:0000256" key="6">
    <source>
        <dbReference type="ARBA" id="ARBA00022833"/>
    </source>
</evidence>
<comment type="caution">
    <text evidence="15">The sequence shown here is derived from an EMBL/GenBank/DDBJ whole genome shotgun (WGS) entry which is preliminary data.</text>
</comment>
<dbReference type="FunFam" id="3.30.160.60:FF:000097">
    <property type="entry name" value="Zinc finger protein"/>
    <property type="match status" value="2"/>
</dbReference>
<dbReference type="AlphaFoldDB" id="A0A5A9N8R7"/>
<dbReference type="PANTHER" id="PTHR14003:SF23">
    <property type="entry name" value="ZINC FINGER PROTEIN 143"/>
    <property type="match status" value="1"/>
</dbReference>
<keyword evidence="3" id="KW-0479">Metal-binding</keyword>
<dbReference type="FunFam" id="3.30.160.60:FF:000096">
    <property type="entry name" value="Zinc finger and BTB domain-containing protein 18 isoform 1"/>
    <property type="match status" value="1"/>
</dbReference>
<dbReference type="PROSITE" id="PS00028">
    <property type="entry name" value="ZINC_FINGER_C2H2_1"/>
    <property type="match status" value="3"/>
</dbReference>
<dbReference type="InterPro" id="IPR036236">
    <property type="entry name" value="Znf_C2H2_sf"/>
</dbReference>
<evidence type="ECO:0000256" key="8">
    <source>
        <dbReference type="ARBA" id="ARBA00023125"/>
    </source>
</evidence>
<dbReference type="PROSITE" id="PS50157">
    <property type="entry name" value="ZINC_FINGER_C2H2_2"/>
    <property type="match status" value="4"/>
</dbReference>
<feature type="domain" description="C2H2-type" evidence="14">
    <location>
        <begin position="297"/>
        <end position="324"/>
    </location>
</feature>
<comment type="function">
    <text evidence="1">May be involved in transcriptional regulation.</text>
</comment>
<dbReference type="GO" id="GO:0000785">
    <property type="term" value="C:chromatin"/>
    <property type="evidence" value="ECO:0007669"/>
    <property type="project" value="TreeGrafter"/>
</dbReference>
<gene>
    <name evidence="15" type="ORF">E1301_Tti009776</name>
</gene>
<dbReference type="GO" id="GO:0005667">
    <property type="term" value="C:transcription regulator complex"/>
    <property type="evidence" value="ECO:0007669"/>
    <property type="project" value="TreeGrafter"/>
</dbReference>
<keyword evidence="9" id="KW-0804">Transcription</keyword>
<keyword evidence="5 11" id="KW-0863">Zinc-finger</keyword>
<feature type="domain" description="C2H2-type" evidence="14">
    <location>
        <begin position="325"/>
        <end position="351"/>
    </location>
</feature>
<evidence type="ECO:0000256" key="12">
    <source>
        <dbReference type="SAM" id="Coils"/>
    </source>
</evidence>
<dbReference type="GO" id="GO:0008270">
    <property type="term" value="F:zinc ion binding"/>
    <property type="evidence" value="ECO:0007669"/>
    <property type="project" value="UniProtKB-KW"/>
</dbReference>
<evidence type="ECO:0000313" key="15">
    <source>
        <dbReference type="EMBL" id="KAA0705359.1"/>
    </source>
</evidence>
<evidence type="ECO:0000256" key="4">
    <source>
        <dbReference type="ARBA" id="ARBA00022737"/>
    </source>
</evidence>
<keyword evidence="6" id="KW-0862">Zinc</keyword>
<protein>
    <recommendedName>
        <fullName evidence="14">C2H2-type domain-containing protein</fullName>
    </recommendedName>
</protein>
<organism evidence="15 16">
    <name type="scientific">Triplophysa tibetana</name>
    <dbReference type="NCBI Taxonomy" id="1572043"/>
    <lineage>
        <taxon>Eukaryota</taxon>
        <taxon>Metazoa</taxon>
        <taxon>Chordata</taxon>
        <taxon>Craniata</taxon>
        <taxon>Vertebrata</taxon>
        <taxon>Euteleostomi</taxon>
        <taxon>Actinopterygii</taxon>
        <taxon>Neopterygii</taxon>
        <taxon>Teleostei</taxon>
        <taxon>Ostariophysi</taxon>
        <taxon>Cypriniformes</taxon>
        <taxon>Nemacheilidae</taxon>
        <taxon>Triplophysa</taxon>
    </lineage>
</organism>
<dbReference type="PANTHER" id="PTHR14003">
    <property type="entry name" value="TRANSCRIPTIONAL REPRESSOR PROTEIN YY"/>
    <property type="match status" value="1"/>
</dbReference>
<dbReference type="Gene3D" id="3.30.160.60">
    <property type="entry name" value="Classic Zinc Finger"/>
    <property type="match status" value="4"/>
</dbReference>
<dbReference type="Proteomes" id="UP000324632">
    <property type="component" value="Chromosome 21"/>
</dbReference>
<keyword evidence="8" id="KW-0238">DNA-binding</keyword>
<dbReference type="SMART" id="SM00355">
    <property type="entry name" value="ZnF_C2H2"/>
    <property type="match status" value="4"/>
</dbReference>
<dbReference type="GO" id="GO:0000978">
    <property type="term" value="F:RNA polymerase II cis-regulatory region sequence-specific DNA binding"/>
    <property type="evidence" value="ECO:0007669"/>
    <property type="project" value="TreeGrafter"/>
</dbReference>
<dbReference type="SUPFAM" id="SSF57667">
    <property type="entry name" value="beta-beta-alpha zinc fingers"/>
    <property type="match status" value="2"/>
</dbReference>
<evidence type="ECO:0000256" key="13">
    <source>
        <dbReference type="SAM" id="MobiDB-lite"/>
    </source>
</evidence>
<dbReference type="Pfam" id="PF00096">
    <property type="entry name" value="zf-C2H2"/>
    <property type="match status" value="3"/>
</dbReference>
<dbReference type="GO" id="GO:0031519">
    <property type="term" value="C:PcG protein complex"/>
    <property type="evidence" value="ECO:0007669"/>
    <property type="project" value="TreeGrafter"/>
</dbReference>
<feature type="compositionally biased region" description="Basic and acidic residues" evidence="13">
    <location>
        <begin position="162"/>
        <end position="184"/>
    </location>
</feature>
<evidence type="ECO:0000256" key="5">
    <source>
        <dbReference type="ARBA" id="ARBA00022771"/>
    </source>
</evidence>
<evidence type="ECO:0000256" key="10">
    <source>
        <dbReference type="ARBA" id="ARBA00023242"/>
    </source>
</evidence>
<evidence type="ECO:0000256" key="3">
    <source>
        <dbReference type="ARBA" id="ARBA00022723"/>
    </source>
</evidence>
<sequence length="351" mass="39931">MEGLLKTAILEISKLVDIECKILQLDMSRSRSEISELRQRLKLMELQPGTAQRQIHDEVRTSTEQKRECGHEDIRSPLCTEDVVLRYTPRVIDSDKAECKISMESQQQCDINQPIVMIKNEVHEVEITRWGSSEKGTQVPHCGEDKPTLSLSSIKDAEGKVPYVDEGRPENKTTKVPPREESLQAKKSISPGKMTVNQALRFSFSTCPRQTDTSSLSQPQSLNAPKSVRTCSEVVSIDKRFVCSYCLKRFRCFSQLEVHQRSHTGEKPYRCTLCGKRYAQKGHLYTHQRTHTGEKPYRCLLCGKGFIQKCTLDMHLRSHTGEKPFTCTKCGKGFTKKCNLNKHLSCQSCNS</sequence>